<dbReference type="AlphaFoldDB" id="A0A699UV67"/>
<feature type="compositionally biased region" description="Low complexity" evidence="1">
    <location>
        <begin position="128"/>
        <end position="140"/>
    </location>
</feature>
<evidence type="ECO:0000256" key="1">
    <source>
        <dbReference type="SAM" id="MobiDB-lite"/>
    </source>
</evidence>
<comment type="caution">
    <text evidence="2">The sequence shown here is derived from an EMBL/GenBank/DDBJ whole genome shotgun (WGS) entry which is preliminary data.</text>
</comment>
<proteinExistence type="predicted"/>
<gene>
    <name evidence="2" type="ORF">Tci_897390</name>
</gene>
<accession>A0A699UV67</accession>
<name>A0A699UV67_TANCI</name>
<feature type="compositionally biased region" description="Basic and acidic residues" evidence="1">
    <location>
        <begin position="90"/>
        <end position="120"/>
    </location>
</feature>
<sequence>TAQDLSSRIFTLENYDLYSKIDKYINENVKEAIQNALKALVHERFRELSEFKMKEILCDRMFKSGSYWSHPEYIALHEALEASMDHENKYEFVEETTKSRKRQRDDQDPPPPHSKDSEQNKKKRHDSNSSASKQSQAQTSLTWKTSHIR</sequence>
<feature type="region of interest" description="Disordered" evidence="1">
    <location>
        <begin position="90"/>
        <end position="149"/>
    </location>
</feature>
<protein>
    <submittedName>
        <fullName evidence="2">Uncharacterized protein</fullName>
    </submittedName>
</protein>
<feature type="non-terminal residue" evidence="2">
    <location>
        <position position="1"/>
    </location>
</feature>
<reference evidence="2" key="1">
    <citation type="journal article" date="2019" name="Sci. Rep.">
        <title>Draft genome of Tanacetum cinerariifolium, the natural source of mosquito coil.</title>
        <authorList>
            <person name="Yamashiro T."/>
            <person name="Shiraishi A."/>
            <person name="Satake H."/>
            <person name="Nakayama K."/>
        </authorList>
    </citation>
    <scope>NUCLEOTIDE SEQUENCE</scope>
</reference>
<evidence type="ECO:0000313" key="2">
    <source>
        <dbReference type="EMBL" id="GFD25421.1"/>
    </source>
</evidence>
<dbReference type="EMBL" id="BKCJ011360564">
    <property type="protein sequence ID" value="GFD25421.1"/>
    <property type="molecule type" value="Genomic_DNA"/>
</dbReference>
<organism evidence="2">
    <name type="scientific">Tanacetum cinerariifolium</name>
    <name type="common">Dalmatian daisy</name>
    <name type="synonym">Chrysanthemum cinerariifolium</name>
    <dbReference type="NCBI Taxonomy" id="118510"/>
    <lineage>
        <taxon>Eukaryota</taxon>
        <taxon>Viridiplantae</taxon>
        <taxon>Streptophyta</taxon>
        <taxon>Embryophyta</taxon>
        <taxon>Tracheophyta</taxon>
        <taxon>Spermatophyta</taxon>
        <taxon>Magnoliopsida</taxon>
        <taxon>eudicotyledons</taxon>
        <taxon>Gunneridae</taxon>
        <taxon>Pentapetalae</taxon>
        <taxon>asterids</taxon>
        <taxon>campanulids</taxon>
        <taxon>Asterales</taxon>
        <taxon>Asteraceae</taxon>
        <taxon>Asteroideae</taxon>
        <taxon>Anthemideae</taxon>
        <taxon>Anthemidinae</taxon>
        <taxon>Tanacetum</taxon>
    </lineage>
</organism>